<dbReference type="InterPro" id="IPR017896">
    <property type="entry name" value="4Fe4S_Fe-S-bd"/>
</dbReference>
<keyword evidence="4" id="KW-0408">Iron</keyword>
<organism evidence="8">
    <name type="scientific">uncultured spirochete</name>
    <dbReference type="NCBI Taxonomy" id="156406"/>
    <lineage>
        <taxon>Bacteria</taxon>
        <taxon>Pseudomonadati</taxon>
        <taxon>Spirochaetota</taxon>
        <taxon>Spirochaetia</taxon>
        <taxon>Spirochaetales</taxon>
        <taxon>environmental samples</taxon>
    </lineage>
</organism>
<feature type="domain" description="4Fe-4S ferredoxin-type" evidence="7">
    <location>
        <begin position="9"/>
        <end position="79"/>
    </location>
</feature>
<gene>
    <name evidence="8" type="ORF">SPIRO4BDMA_41005</name>
</gene>
<dbReference type="GO" id="GO:0051539">
    <property type="term" value="F:4 iron, 4 sulfur cluster binding"/>
    <property type="evidence" value="ECO:0007669"/>
    <property type="project" value="UniProtKB-KW"/>
</dbReference>
<evidence type="ECO:0000256" key="4">
    <source>
        <dbReference type="ARBA" id="ARBA00023004"/>
    </source>
</evidence>
<dbReference type="Pfam" id="PF02754">
    <property type="entry name" value="CCG"/>
    <property type="match status" value="2"/>
</dbReference>
<dbReference type="InterPro" id="IPR017900">
    <property type="entry name" value="4Fe4S_Fe_S_CS"/>
</dbReference>
<dbReference type="Pfam" id="PF13183">
    <property type="entry name" value="Fer4_8"/>
    <property type="match status" value="1"/>
</dbReference>
<evidence type="ECO:0000259" key="7">
    <source>
        <dbReference type="Pfam" id="PF13183"/>
    </source>
</evidence>
<reference evidence="8" key="1">
    <citation type="submission" date="2017-02" db="EMBL/GenBank/DDBJ databases">
        <authorList>
            <person name="Regsiter A."/>
            <person name="William W."/>
        </authorList>
    </citation>
    <scope>NUCLEOTIDE SEQUENCE</scope>
    <source>
        <strain evidence="8">BdmA 4</strain>
    </source>
</reference>
<dbReference type="SUPFAM" id="SSF46548">
    <property type="entry name" value="alpha-helical ferredoxin"/>
    <property type="match status" value="1"/>
</dbReference>
<feature type="domain" description="Cysteine-rich" evidence="6">
    <location>
        <begin position="152"/>
        <end position="235"/>
    </location>
</feature>
<dbReference type="InterPro" id="IPR004017">
    <property type="entry name" value="Cys_rich_dom"/>
</dbReference>
<dbReference type="PANTHER" id="PTHR43255">
    <property type="entry name" value="IRON-SULFUR-BINDING OXIDOREDUCTASE FADF-RELATED-RELATED"/>
    <property type="match status" value="1"/>
</dbReference>
<dbReference type="AlphaFoldDB" id="A0A3P3XRG5"/>
<evidence type="ECO:0000256" key="1">
    <source>
        <dbReference type="ARBA" id="ARBA00022485"/>
    </source>
</evidence>
<keyword evidence="2" id="KW-0479">Metal-binding</keyword>
<dbReference type="EC" id="1.8.98.1" evidence="8"/>
<accession>A0A3P3XRG5</accession>
<dbReference type="EMBL" id="FWDO01000004">
    <property type="protein sequence ID" value="SLM18433.1"/>
    <property type="molecule type" value="Genomic_DNA"/>
</dbReference>
<keyword evidence="1" id="KW-0004">4Fe-4S</keyword>
<dbReference type="GO" id="GO:0046872">
    <property type="term" value="F:metal ion binding"/>
    <property type="evidence" value="ECO:0007669"/>
    <property type="project" value="UniProtKB-KW"/>
</dbReference>
<feature type="domain" description="Cysteine-rich" evidence="6">
    <location>
        <begin position="276"/>
        <end position="362"/>
    </location>
</feature>
<dbReference type="GO" id="GO:0005886">
    <property type="term" value="C:plasma membrane"/>
    <property type="evidence" value="ECO:0007669"/>
    <property type="project" value="TreeGrafter"/>
</dbReference>
<evidence type="ECO:0000256" key="5">
    <source>
        <dbReference type="ARBA" id="ARBA00023014"/>
    </source>
</evidence>
<evidence type="ECO:0000256" key="2">
    <source>
        <dbReference type="ARBA" id="ARBA00022723"/>
    </source>
</evidence>
<evidence type="ECO:0000313" key="8">
    <source>
        <dbReference type="EMBL" id="SLM18433.1"/>
    </source>
</evidence>
<name>A0A3P3XRG5_9SPIR</name>
<dbReference type="PROSITE" id="PS00198">
    <property type="entry name" value="4FE4S_FER_1"/>
    <property type="match status" value="1"/>
</dbReference>
<sequence length="388" mass="41984">MLEKYKQAVTVCSRCGMCIVGENGYICPVQQHSGGFDPSVARGRNQIARAILEGRLKYSDELMESTFTCLGCDNCHEQCGRVDPRTGEKLIDEGKITRALRVDLVKAGYGPPEPLKAVDANMEKVHNPFGEPEGRRSAWAAGLNLPVLGDTVYFAGCYAAYRNPKIARATVAVLQKGGVNVAYLGENEWCCGVPELWDGNAPLSEEVIQHNVEALKAAGAKRVVTSCAGCFHALKSDYPEIIGKLPFEVVHSSEVIADLIASGKITLDTEVATTFTYHDPCHLGRYEKVYEPPRAILKSIKGAKFVEMPRNKNNAWCCGGGSVVAVAFPDLARDIADDRVQEAKGTEAEAIVSACPLCENGLTQSARKAKMEVYDLSVVVANAMGMHV</sequence>
<keyword evidence="3 8" id="KW-0560">Oxidoreductase</keyword>
<evidence type="ECO:0000256" key="3">
    <source>
        <dbReference type="ARBA" id="ARBA00023002"/>
    </source>
</evidence>
<proteinExistence type="predicted"/>
<dbReference type="PANTHER" id="PTHR43255:SF1">
    <property type="entry name" value="IRON-SULFUR-BINDING OXIDOREDUCTASE FADF-RELATED"/>
    <property type="match status" value="1"/>
</dbReference>
<evidence type="ECO:0000259" key="6">
    <source>
        <dbReference type="Pfam" id="PF02754"/>
    </source>
</evidence>
<keyword evidence="5" id="KW-0411">Iron-sulfur</keyword>
<dbReference type="InterPro" id="IPR051460">
    <property type="entry name" value="HdrC_iron-sulfur_subunit"/>
</dbReference>
<dbReference type="GO" id="GO:0051912">
    <property type="term" value="F:CoB--CoM heterodisulfide reductase activity"/>
    <property type="evidence" value="ECO:0007669"/>
    <property type="project" value="UniProtKB-EC"/>
</dbReference>
<protein>
    <submittedName>
        <fullName evidence="8">Putative CoB--CoM heterodisulfide reductase 2 iron-sulfur subunit D</fullName>
        <ecNumber evidence="8">1.8.98.1</ecNumber>
    </submittedName>
</protein>